<keyword evidence="3" id="KW-1185">Reference proteome</keyword>
<dbReference type="Pfam" id="PF01551">
    <property type="entry name" value="Peptidase_M23"/>
    <property type="match status" value="1"/>
</dbReference>
<evidence type="ECO:0000259" key="1">
    <source>
        <dbReference type="Pfam" id="PF01551"/>
    </source>
</evidence>
<proteinExistence type="predicted"/>
<evidence type="ECO:0000313" key="2">
    <source>
        <dbReference type="EMBL" id="GAA3710931.1"/>
    </source>
</evidence>
<dbReference type="CDD" id="cd12797">
    <property type="entry name" value="M23_peptidase"/>
    <property type="match status" value="1"/>
</dbReference>
<dbReference type="RefSeq" id="WP_344693250.1">
    <property type="nucleotide sequence ID" value="NZ_BAABBF010000004.1"/>
</dbReference>
<dbReference type="InterPro" id="IPR016047">
    <property type="entry name" value="M23ase_b-sheet_dom"/>
</dbReference>
<dbReference type="SUPFAM" id="SSF51261">
    <property type="entry name" value="Duplicated hybrid motif"/>
    <property type="match status" value="1"/>
</dbReference>
<organism evidence="2 3">
    <name type="scientific">Sphingomonas cynarae</name>
    <dbReference type="NCBI Taxonomy" id="930197"/>
    <lineage>
        <taxon>Bacteria</taxon>
        <taxon>Pseudomonadati</taxon>
        <taxon>Pseudomonadota</taxon>
        <taxon>Alphaproteobacteria</taxon>
        <taxon>Sphingomonadales</taxon>
        <taxon>Sphingomonadaceae</taxon>
        <taxon>Sphingomonas</taxon>
    </lineage>
</organism>
<dbReference type="PANTHER" id="PTHR21666:SF270">
    <property type="entry name" value="MUREIN HYDROLASE ACTIVATOR ENVC"/>
    <property type="match status" value="1"/>
</dbReference>
<dbReference type="Proteomes" id="UP001500523">
    <property type="component" value="Unassembled WGS sequence"/>
</dbReference>
<dbReference type="Gene3D" id="2.70.70.10">
    <property type="entry name" value="Glucose Permease (Domain IIA)"/>
    <property type="match status" value="1"/>
</dbReference>
<dbReference type="PANTHER" id="PTHR21666">
    <property type="entry name" value="PEPTIDASE-RELATED"/>
    <property type="match status" value="1"/>
</dbReference>
<accession>A0ABP7DZA4</accession>
<gene>
    <name evidence="2" type="ORF">GCM10022268_20000</name>
</gene>
<dbReference type="InterPro" id="IPR011055">
    <property type="entry name" value="Dup_hybrid_motif"/>
</dbReference>
<reference evidence="3" key="1">
    <citation type="journal article" date="2019" name="Int. J. Syst. Evol. Microbiol.">
        <title>The Global Catalogue of Microorganisms (GCM) 10K type strain sequencing project: providing services to taxonomists for standard genome sequencing and annotation.</title>
        <authorList>
            <consortium name="The Broad Institute Genomics Platform"/>
            <consortium name="The Broad Institute Genome Sequencing Center for Infectious Disease"/>
            <person name="Wu L."/>
            <person name="Ma J."/>
        </authorList>
    </citation>
    <scope>NUCLEOTIDE SEQUENCE [LARGE SCALE GENOMIC DNA]</scope>
    <source>
        <strain evidence="3">JCM 17498</strain>
    </source>
</reference>
<sequence length="194" mass="20393">MTKLGWGILIALVLVVGGFLSMLSFSGDGEPGVRERLRRANPFIRTPASLVIPVAGVAPAAIADSWGDARGGGARAHHGTDIMAPGGTPVLAAADGMVEKLFDSHLGGTTLYVRSPDRGMIYYYAHLSRYAAGIDEGAVVRAGQPIAYVGDTGDAGPGNTHLHFGVQRMRADEGWWQGQDINPYPLLAGTAVQR</sequence>
<protein>
    <recommendedName>
        <fullName evidence="1">M23ase beta-sheet core domain-containing protein</fullName>
    </recommendedName>
</protein>
<evidence type="ECO:0000313" key="3">
    <source>
        <dbReference type="Proteomes" id="UP001500523"/>
    </source>
</evidence>
<comment type="caution">
    <text evidence="2">The sequence shown here is derived from an EMBL/GenBank/DDBJ whole genome shotgun (WGS) entry which is preliminary data.</text>
</comment>
<feature type="domain" description="M23ase beta-sheet core" evidence="1">
    <location>
        <begin position="76"/>
        <end position="181"/>
    </location>
</feature>
<name>A0ABP7DZA4_9SPHN</name>
<dbReference type="EMBL" id="BAABBF010000004">
    <property type="protein sequence ID" value="GAA3710931.1"/>
    <property type="molecule type" value="Genomic_DNA"/>
</dbReference>
<dbReference type="InterPro" id="IPR050570">
    <property type="entry name" value="Cell_wall_metabolism_enzyme"/>
</dbReference>